<dbReference type="OrthoDB" id="2441813at2759"/>
<gene>
    <name evidence="4" type="primary">LOC118405172</name>
</gene>
<evidence type="ECO:0000313" key="3">
    <source>
        <dbReference type="Proteomes" id="UP000001554"/>
    </source>
</evidence>
<dbReference type="KEGG" id="bfo:118405172"/>
<organism evidence="3 4">
    <name type="scientific">Branchiostoma floridae</name>
    <name type="common">Florida lancelet</name>
    <name type="synonym">Amphioxus</name>
    <dbReference type="NCBI Taxonomy" id="7739"/>
    <lineage>
        <taxon>Eukaryota</taxon>
        <taxon>Metazoa</taxon>
        <taxon>Chordata</taxon>
        <taxon>Cephalochordata</taxon>
        <taxon>Leptocardii</taxon>
        <taxon>Amphioxiformes</taxon>
        <taxon>Branchiostomatidae</taxon>
        <taxon>Branchiostoma</taxon>
    </lineage>
</organism>
<keyword evidence="3" id="KW-1185">Reference proteome</keyword>
<dbReference type="RefSeq" id="XP_035660487.1">
    <property type="nucleotide sequence ID" value="XM_035804594.1"/>
</dbReference>
<dbReference type="GeneID" id="118405172"/>
<accession>A0A9J7KIQ3</accession>
<protein>
    <submittedName>
        <fullName evidence="4">Histone-lysine N-methyltransferase 2D-like isoform X1</fullName>
    </submittedName>
</protein>
<feature type="region of interest" description="Disordered" evidence="1">
    <location>
        <begin position="231"/>
        <end position="289"/>
    </location>
</feature>
<evidence type="ECO:0000256" key="1">
    <source>
        <dbReference type="SAM" id="MobiDB-lite"/>
    </source>
</evidence>
<dbReference type="Pfam" id="PF12560">
    <property type="entry name" value="RAG1_imp_bd"/>
    <property type="match status" value="1"/>
</dbReference>
<feature type="region of interest" description="Disordered" evidence="1">
    <location>
        <begin position="179"/>
        <end position="207"/>
    </location>
</feature>
<reference evidence="3" key="1">
    <citation type="journal article" date="2020" name="Nat. Ecol. Evol.">
        <title>Deeply conserved synteny resolves early events in vertebrate evolution.</title>
        <authorList>
            <person name="Simakov O."/>
            <person name="Marletaz F."/>
            <person name="Yue J.X."/>
            <person name="O'Connell B."/>
            <person name="Jenkins J."/>
            <person name="Brandt A."/>
            <person name="Calef R."/>
            <person name="Tung C.H."/>
            <person name="Huang T.K."/>
            <person name="Schmutz J."/>
            <person name="Satoh N."/>
            <person name="Yu J.K."/>
            <person name="Putnam N.H."/>
            <person name="Green R.E."/>
            <person name="Rokhsar D.S."/>
        </authorList>
    </citation>
    <scope>NUCLEOTIDE SEQUENCE [LARGE SCALE GENOMIC DNA]</scope>
    <source>
        <strain evidence="3">S238N-H82</strain>
    </source>
</reference>
<sequence>MCLPRKGALSSIIDGLGASWKYRSSLSEIDFCDQKGHKMKLQGVCRVCGLRFKFKKGRNPKPAKAFKAPISYLYQGCDVEHDNKDIHPPHVCDKCRSALWRVQSAITKGKKPTTMLPKKLPEFSPHTGDCSICNYKETGRPVKKNIKSKYRGQVVASLRKQSVQVSTSLAPVADVKCSPPPDVSMQSAPPRAADVTCSPPHDASMQSAPPRAAEVTCSHPLDASMLTAPPRAADVTCSPPPDVSMQSAPPRAADVTCSPPPDVSMQTAPPRAADVTCSPPPDVSMQSAPPRAADVTCYLPLDVSMQPFKPPCTE</sequence>
<evidence type="ECO:0000259" key="2">
    <source>
        <dbReference type="Pfam" id="PF12560"/>
    </source>
</evidence>
<evidence type="ECO:0000313" key="4">
    <source>
        <dbReference type="RefSeq" id="XP_035660487.1"/>
    </source>
</evidence>
<dbReference type="InterPro" id="IPR035714">
    <property type="entry name" value="RAG1_imp-bd"/>
</dbReference>
<dbReference type="Proteomes" id="UP000001554">
    <property type="component" value="Chromosome 17"/>
</dbReference>
<feature type="domain" description="RAG1 importin-binding" evidence="2">
    <location>
        <begin position="77"/>
        <end position="150"/>
    </location>
</feature>
<reference evidence="4" key="2">
    <citation type="submission" date="2025-08" db="UniProtKB">
        <authorList>
            <consortium name="RefSeq"/>
        </authorList>
    </citation>
    <scope>IDENTIFICATION</scope>
    <source>
        <strain evidence="4">S238N-H82</strain>
        <tissue evidence="4">Testes</tissue>
    </source>
</reference>
<proteinExistence type="predicted"/>
<dbReference type="AlphaFoldDB" id="A0A9J7KIQ3"/>
<name>A0A9J7KIQ3_BRAFL</name>